<dbReference type="KEGG" id="gsn:YC6258_00648"/>
<dbReference type="EMBL" id="CP007142">
    <property type="protein sequence ID" value="AJQ92698.1"/>
    <property type="molecule type" value="Genomic_DNA"/>
</dbReference>
<evidence type="ECO:0000313" key="1">
    <source>
        <dbReference type="EMBL" id="AJQ92698.1"/>
    </source>
</evidence>
<name>A0A0C5VH98_9GAMM</name>
<dbReference type="AlphaFoldDB" id="A0A0C5VH98"/>
<protein>
    <recommendedName>
        <fullName evidence="3">Methyltransferase type 11 domain-containing protein</fullName>
    </recommendedName>
</protein>
<evidence type="ECO:0008006" key="3">
    <source>
        <dbReference type="Google" id="ProtNLM"/>
    </source>
</evidence>
<evidence type="ECO:0000313" key="2">
    <source>
        <dbReference type="Proteomes" id="UP000032266"/>
    </source>
</evidence>
<accession>A0A0C5VH98</accession>
<dbReference type="Proteomes" id="UP000032266">
    <property type="component" value="Chromosome"/>
</dbReference>
<dbReference type="STRING" id="1445510.YC6258_00648"/>
<dbReference type="HOGENOM" id="CLU_1553120_0_0_6"/>
<proteinExistence type="predicted"/>
<gene>
    <name evidence="1" type="ORF">YC6258_00648</name>
</gene>
<organism evidence="1 2">
    <name type="scientific">Gynuella sunshinyii YC6258</name>
    <dbReference type="NCBI Taxonomy" id="1445510"/>
    <lineage>
        <taxon>Bacteria</taxon>
        <taxon>Pseudomonadati</taxon>
        <taxon>Pseudomonadota</taxon>
        <taxon>Gammaproteobacteria</taxon>
        <taxon>Oceanospirillales</taxon>
        <taxon>Saccharospirillaceae</taxon>
        <taxon>Gynuella</taxon>
    </lineage>
</organism>
<sequence length="172" mass="18490">MFSQAVSASEAKDLLADSKQLKVDLFGGETSQLKGAVNVDIDATIGVKADITGGLDFIPNGSTSQLSALNPYIPGRKNMFASDILAEAHRILEPGGEFTIAATKGNPYVKIKQFPSENQLNNMGFDVVNYKTPLTQVDSYQNTFSNVSFGQTGGTSPINPEDMISIILRKKQ</sequence>
<keyword evidence="2" id="KW-1185">Reference proteome</keyword>
<reference evidence="1 2" key="1">
    <citation type="submission" date="2014-01" db="EMBL/GenBank/DDBJ databases">
        <title>Full genme sequencing of cellulolytic bacterium Gynuella sunshinyii YC6258T gen. nov., sp. nov.</title>
        <authorList>
            <person name="Khan H."/>
            <person name="Chung E.J."/>
            <person name="Chung Y.R."/>
        </authorList>
    </citation>
    <scope>NUCLEOTIDE SEQUENCE [LARGE SCALE GENOMIC DNA]</scope>
    <source>
        <strain evidence="1 2">YC6258</strain>
    </source>
</reference>